<keyword evidence="7" id="KW-0460">Magnesium</keyword>
<evidence type="ECO:0000259" key="11">
    <source>
        <dbReference type="PROSITE" id="PS51483"/>
    </source>
</evidence>
<keyword evidence="5" id="KW-0547">Nucleotide-binding</keyword>
<keyword evidence="8" id="KW-0648">Protein biosynthesis</keyword>
<dbReference type="GO" id="GO:0000287">
    <property type="term" value="F:magnesium ion binding"/>
    <property type="evidence" value="ECO:0007669"/>
    <property type="project" value="InterPro"/>
</dbReference>
<protein>
    <recommendedName>
        <fullName evidence="2">phenylalanine--tRNA ligase</fullName>
        <ecNumber evidence="2">6.1.1.20</ecNumber>
    </recommendedName>
</protein>
<sequence length="619" mass="73324">MTLSGFETNKLTDHSNNQDYIIDIDITSNRKDTSNVVGMAKEISIIFNIPLKIVIFNTYQYISKPFYQNNNIHNIKYFRSIYITKVIQTNTPVWLKKYIKLHSDSHSMYDKNNLLNSIKQYIKIKWGNNIYYFDGNKPKNIKALKEKQYDYLIKNTINYTNNDTNNKIILCMFINDNNIENQHPYHLINSYNDTIQLLSTYSKCTIGKLSEQNYNLRNQQQHIKLNKVCLYNILGPIISKQNNTLTVKQHLKILSQLQLQPSYKKKIFKLHIPSHRQIDLMRDIDITEEIARIYGFNNFIDKIPYKHKKGYISKRRLLLKKVKNILCYLGLNEVINSSIVKQDINMNTLTIYNPMTEEQTSMRSNLLENLINNYTYNIKQKNYLVEMFEVGKTFSQTQNKINEKIEVSGILYNPNYIRSNWEKNTEYMNWFHAKGIIENFFEQLESNIYLQLVANTEIKTINYLKSILNPHKTMGIYNQVNDNLIGIFAQINNLHYKNLRNNQLPYIFSIDLDKLLLTIKSVNHFNYIIKPYSSYPSITRDISIHINNQYNILKIKKCILYKYKELVESIKVVNFYRNSKSKSNILCLRITYRSLKTTLENHDINNIHEDIESIIHKIA</sequence>
<dbReference type="InterPro" id="IPR036690">
    <property type="entry name" value="Fdx_antiC-bd_sf"/>
</dbReference>
<keyword evidence="3 12" id="KW-0436">Ligase</keyword>
<dbReference type="EMBL" id="MK814735">
    <property type="protein sequence ID" value="QCI08463.1"/>
    <property type="molecule type" value="Genomic_DNA"/>
</dbReference>
<evidence type="ECO:0000256" key="4">
    <source>
        <dbReference type="ARBA" id="ARBA00022723"/>
    </source>
</evidence>
<evidence type="ECO:0000256" key="9">
    <source>
        <dbReference type="ARBA" id="ARBA00023146"/>
    </source>
</evidence>
<dbReference type="SMART" id="SM00896">
    <property type="entry name" value="FDX-ACB"/>
    <property type="match status" value="1"/>
</dbReference>
<dbReference type="SUPFAM" id="SSF54991">
    <property type="entry name" value="Anticodon-binding domain of PheRS"/>
    <property type="match status" value="1"/>
</dbReference>
<dbReference type="PROSITE" id="PS51447">
    <property type="entry name" value="FDX_ACB"/>
    <property type="match status" value="1"/>
</dbReference>
<keyword evidence="9" id="KW-0030">Aminoacyl-tRNA synthetase</keyword>
<dbReference type="Pfam" id="PF03484">
    <property type="entry name" value="B5"/>
    <property type="match status" value="1"/>
</dbReference>
<dbReference type="Gene3D" id="3.30.930.10">
    <property type="entry name" value="Bira Bifunctional Protein, Domain 2"/>
    <property type="match status" value="1"/>
</dbReference>
<dbReference type="GO" id="GO:0005524">
    <property type="term" value="F:ATP binding"/>
    <property type="evidence" value="ECO:0007669"/>
    <property type="project" value="UniProtKB-KW"/>
</dbReference>
<dbReference type="Pfam" id="PF17759">
    <property type="entry name" value="tRNA_synthFbeta"/>
    <property type="match status" value="1"/>
</dbReference>
<geneLocation type="plastid" evidence="12"/>
<dbReference type="GO" id="GO:0003723">
    <property type="term" value="F:RNA binding"/>
    <property type="evidence" value="ECO:0007669"/>
    <property type="project" value="InterPro"/>
</dbReference>
<organism evidence="12">
    <name type="scientific">Spermothamnion repens</name>
    <dbReference type="NCBI Taxonomy" id="31383"/>
    <lineage>
        <taxon>Eukaryota</taxon>
        <taxon>Rhodophyta</taxon>
        <taxon>Florideophyceae</taxon>
        <taxon>Rhodymeniophycidae</taxon>
        <taxon>Ceramiales</taxon>
        <taxon>Ceramiaceae</taxon>
        <taxon>Spermothamnion</taxon>
    </lineage>
</organism>
<dbReference type="Gene3D" id="3.30.56.10">
    <property type="match status" value="2"/>
</dbReference>
<gene>
    <name evidence="12" type="primary">syfB</name>
</gene>
<dbReference type="GO" id="GO:0009328">
    <property type="term" value="C:phenylalanine-tRNA ligase complex"/>
    <property type="evidence" value="ECO:0007669"/>
    <property type="project" value="TreeGrafter"/>
</dbReference>
<dbReference type="InterPro" id="IPR009061">
    <property type="entry name" value="DNA-bd_dom_put_sf"/>
</dbReference>
<evidence type="ECO:0000256" key="5">
    <source>
        <dbReference type="ARBA" id="ARBA00022741"/>
    </source>
</evidence>
<evidence type="ECO:0000256" key="8">
    <source>
        <dbReference type="ARBA" id="ARBA00022917"/>
    </source>
</evidence>
<dbReference type="InterPro" id="IPR005121">
    <property type="entry name" value="Fdx_antiC-bd"/>
</dbReference>
<accession>A0A4D6WYH8</accession>
<feature type="domain" description="B5" evidence="11">
    <location>
        <begin position="218"/>
        <end position="301"/>
    </location>
</feature>
<dbReference type="SUPFAM" id="SSF55681">
    <property type="entry name" value="Class II aaRS and biotin synthetases"/>
    <property type="match status" value="1"/>
</dbReference>
<dbReference type="PROSITE" id="PS51483">
    <property type="entry name" value="B5"/>
    <property type="match status" value="1"/>
</dbReference>
<dbReference type="PANTHER" id="PTHR10947:SF0">
    <property type="entry name" value="PHENYLALANINE--TRNA LIGASE BETA SUBUNIT"/>
    <property type="match status" value="1"/>
</dbReference>
<keyword evidence="6" id="KW-0067">ATP-binding</keyword>
<comment type="cofactor">
    <cofactor evidence="1">
        <name>Mg(2+)</name>
        <dbReference type="ChEBI" id="CHEBI:18420"/>
    </cofactor>
</comment>
<keyword evidence="4" id="KW-0479">Metal-binding</keyword>
<reference evidence="12" key="1">
    <citation type="journal article" date="2019" name="Mol. Phylogenet. Evol.">
        <title>Morphological evolution and classification of the red algal order Ceramiales inferred using plastid phylogenomics.</title>
        <authorList>
            <person name="Diaz-Tapia P."/>
            <person name="Pasella M.M."/>
            <person name="Verbruggen H."/>
            <person name="Maggs C.A."/>
        </authorList>
    </citation>
    <scope>NUCLEOTIDE SEQUENCE</scope>
    <source>
        <strain evidence="12">PD2951</strain>
    </source>
</reference>
<evidence type="ECO:0000259" key="10">
    <source>
        <dbReference type="PROSITE" id="PS51447"/>
    </source>
</evidence>
<evidence type="ECO:0000256" key="3">
    <source>
        <dbReference type="ARBA" id="ARBA00022598"/>
    </source>
</evidence>
<dbReference type="PANTHER" id="PTHR10947">
    <property type="entry name" value="PHENYLALANYL-TRNA SYNTHETASE BETA CHAIN AND LEUCINE-RICH REPEAT-CONTAINING PROTEIN 47"/>
    <property type="match status" value="1"/>
</dbReference>
<keyword evidence="12" id="KW-0934">Plastid</keyword>
<reference evidence="12" key="2">
    <citation type="submission" date="2019-04" db="EMBL/GenBank/DDBJ databases">
        <authorList>
            <person name="Pasella M."/>
        </authorList>
    </citation>
    <scope>NUCLEOTIDE SEQUENCE</scope>
    <source>
        <strain evidence="12">PD2951</strain>
    </source>
</reference>
<dbReference type="SMART" id="SM00874">
    <property type="entry name" value="B5"/>
    <property type="match status" value="1"/>
</dbReference>
<evidence type="ECO:0000256" key="6">
    <source>
        <dbReference type="ARBA" id="ARBA00022840"/>
    </source>
</evidence>
<name>A0A4D6WYH8_9FLOR</name>
<evidence type="ECO:0000256" key="1">
    <source>
        <dbReference type="ARBA" id="ARBA00001946"/>
    </source>
</evidence>
<dbReference type="GO" id="GO:0004826">
    <property type="term" value="F:phenylalanine-tRNA ligase activity"/>
    <property type="evidence" value="ECO:0007669"/>
    <property type="project" value="UniProtKB-EC"/>
</dbReference>
<dbReference type="InterPro" id="IPR041616">
    <property type="entry name" value="PheRS_beta_core"/>
</dbReference>
<evidence type="ECO:0000313" key="12">
    <source>
        <dbReference type="EMBL" id="QCI08463.1"/>
    </source>
</evidence>
<evidence type="ECO:0000256" key="2">
    <source>
        <dbReference type="ARBA" id="ARBA00012814"/>
    </source>
</evidence>
<dbReference type="Gene3D" id="3.30.70.380">
    <property type="entry name" value="Ferrodoxin-fold anticodon-binding domain"/>
    <property type="match status" value="1"/>
</dbReference>
<feature type="domain" description="FDX-ACB" evidence="10">
    <location>
        <begin position="533"/>
        <end position="619"/>
    </location>
</feature>
<dbReference type="SUPFAM" id="SSF46955">
    <property type="entry name" value="Putative DNA-binding domain"/>
    <property type="match status" value="1"/>
</dbReference>
<dbReference type="EC" id="6.1.1.20" evidence="2"/>
<dbReference type="InterPro" id="IPR045060">
    <property type="entry name" value="Phe-tRNA-ligase_IIc_bsu"/>
</dbReference>
<dbReference type="InterPro" id="IPR045864">
    <property type="entry name" value="aa-tRNA-synth_II/BPL/LPL"/>
</dbReference>
<evidence type="ECO:0000256" key="7">
    <source>
        <dbReference type="ARBA" id="ARBA00022842"/>
    </source>
</evidence>
<proteinExistence type="predicted"/>
<dbReference type="GO" id="GO:0006432">
    <property type="term" value="P:phenylalanyl-tRNA aminoacylation"/>
    <property type="evidence" value="ECO:0007669"/>
    <property type="project" value="InterPro"/>
</dbReference>
<dbReference type="Pfam" id="PF03147">
    <property type="entry name" value="FDX-ACB"/>
    <property type="match status" value="1"/>
</dbReference>
<dbReference type="InterPro" id="IPR005147">
    <property type="entry name" value="tRNA_synthase_B5-dom"/>
</dbReference>
<dbReference type="AlphaFoldDB" id="A0A4D6WYH8"/>